<feature type="transmembrane region" description="Helical" evidence="1">
    <location>
        <begin position="111"/>
        <end position="132"/>
    </location>
</feature>
<feature type="transmembrane region" description="Helical" evidence="1">
    <location>
        <begin position="9"/>
        <end position="28"/>
    </location>
</feature>
<keyword evidence="1" id="KW-0472">Membrane</keyword>
<keyword evidence="3" id="KW-1185">Reference proteome</keyword>
<reference evidence="2 3" key="2">
    <citation type="submission" date="2018-11" db="EMBL/GenBank/DDBJ databases">
        <authorList>
            <consortium name="Pathogen Informatics"/>
        </authorList>
    </citation>
    <scope>NUCLEOTIDE SEQUENCE [LARGE SCALE GENOMIC DNA]</scope>
</reference>
<evidence type="ECO:0000313" key="2">
    <source>
        <dbReference type="EMBL" id="VDO13180.1"/>
    </source>
</evidence>
<protein>
    <submittedName>
        <fullName evidence="4">DUF2975 domain-containing protein</fullName>
    </submittedName>
</protein>
<gene>
    <name evidence="2" type="ORF">HNAJ_LOCUS12459</name>
</gene>
<organism evidence="4">
    <name type="scientific">Rodentolepis nana</name>
    <name type="common">Dwarf tapeworm</name>
    <name type="synonym">Hymenolepis nana</name>
    <dbReference type="NCBI Taxonomy" id="102285"/>
    <lineage>
        <taxon>Eukaryota</taxon>
        <taxon>Metazoa</taxon>
        <taxon>Spiralia</taxon>
        <taxon>Lophotrochozoa</taxon>
        <taxon>Platyhelminthes</taxon>
        <taxon>Cestoda</taxon>
        <taxon>Eucestoda</taxon>
        <taxon>Cyclophyllidea</taxon>
        <taxon>Hymenolepididae</taxon>
        <taxon>Rodentolepis</taxon>
    </lineage>
</organism>
<feature type="transmembrane region" description="Helical" evidence="1">
    <location>
        <begin position="76"/>
        <end position="99"/>
    </location>
</feature>
<feature type="transmembrane region" description="Helical" evidence="1">
    <location>
        <begin position="40"/>
        <end position="64"/>
    </location>
</feature>
<evidence type="ECO:0000313" key="3">
    <source>
        <dbReference type="Proteomes" id="UP000278807"/>
    </source>
</evidence>
<dbReference type="EMBL" id="UZAE01014335">
    <property type="protein sequence ID" value="VDO13180.1"/>
    <property type="molecule type" value="Genomic_DNA"/>
</dbReference>
<sequence length="141" mass="15583">MASHYGETLVIFITVLLTLFALFYKGWICDYIFSEDCLNYAPYSATLLGAYVIGVVLVSVAGVLQVVPKTRANARWLLISRICCWIAAVLYVTGIFYYYNTSFSVTNGENIAGLTAGMLVSIVLIQIINMIVARFEPSNTT</sequence>
<accession>A0A0R3TX86</accession>
<dbReference type="AlphaFoldDB" id="A0A0R3TX86"/>
<evidence type="ECO:0000313" key="4">
    <source>
        <dbReference type="WBParaSite" id="HNAJ_0001247401-mRNA-1"/>
    </source>
</evidence>
<keyword evidence="1" id="KW-1133">Transmembrane helix</keyword>
<keyword evidence="1" id="KW-0812">Transmembrane</keyword>
<proteinExistence type="predicted"/>
<dbReference type="WBParaSite" id="HNAJ_0001247401-mRNA-1">
    <property type="protein sequence ID" value="HNAJ_0001247401-mRNA-1"/>
    <property type="gene ID" value="HNAJ_0001247401"/>
</dbReference>
<dbReference type="Proteomes" id="UP000278807">
    <property type="component" value="Unassembled WGS sequence"/>
</dbReference>
<name>A0A0R3TX86_RODNA</name>
<evidence type="ECO:0000256" key="1">
    <source>
        <dbReference type="SAM" id="Phobius"/>
    </source>
</evidence>
<reference evidence="4" key="1">
    <citation type="submission" date="2017-02" db="UniProtKB">
        <authorList>
            <consortium name="WormBaseParasite"/>
        </authorList>
    </citation>
    <scope>IDENTIFICATION</scope>
</reference>